<evidence type="ECO:0000256" key="2">
    <source>
        <dbReference type="ARBA" id="ARBA00022723"/>
    </source>
</evidence>
<organism evidence="8 9">
    <name type="scientific">Stieleria varia</name>
    <dbReference type="NCBI Taxonomy" id="2528005"/>
    <lineage>
        <taxon>Bacteria</taxon>
        <taxon>Pseudomonadati</taxon>
        <taxon>Planctomycetota</taxon>
        <taxon>Planctomycetia</taxon>
        <taxon>Pirellulales</taxon>
        <taxon>Pirellulaceae</taxon>
        <taxon>Stieleria</taxon>
    </lineage>
</organism>
<dbReference type="AlphaFoldDB" id="A0A5C6B884"/>
<dbReference type="GO" id="GO:0047492">
    <property type="term" value="F:xanthan lyase activity"/>
    <property type="evidence" value="ECO:0007669"/>
    <property type="project" value="UniProtKB-EC"/>
</dbReference>
<keyword evidence="4" id="KW-0408">Iron</keyword>
<evidence type="ECO:0000256" key="5">
    <source>
        <dbReference type="ARBA" id="ARBA00023014"/>
    </source>
</evidence>
<evidence type="ECO:0000313" key="8">
    <source>
        <dbReference type="EMBL" id="TWU07466.1"/>
    </source>
</evidence>
<reference evidence="8 9" key="1">
    <citation type="submission" date="2019-02" db="EMBL/GenBank/DDBJ databases">
        <title>Deep-cultivation of Planctomycetes and their phenomic and genomic characterization uncovers novel biology.</title>
        <authorList>
            <person name="Wiegand S."/>
            <person name="Jogler M."/>
            <person name="Boedeker C."/>
            <person name="Pinto D."/>
            <person name="Vollmers J."/>
            <person name="Rivas-Marin E."/>
            <person name="Kohn T."/>
            <person name="Peeters S.H."/>
            <person name="Heuer A."/>
            <person name="Rast P."/>
            <person name="Oberbeckmann S."/>
            <person name="Bunk B."/>
            <person name="Jeske O."/>
            <person name="Meyerdierks A."/>
            <person name="Storesund J.E."/>
            <person name="Kallscheuer N."/>
            <person name="Luecker S."/>
            <person name="Lage O.M."/>
            <person name="Pohl T."/>
            <person name="Merkel B.J."/>
            <person name="Hornburger P."/>
            <person name="Mueller R.-W."/>
            <person name="Bruemmer F."/>
            <person name="Labrenz M."/>
            <person name="Spormann A.M."/>
            <person name="Op Den Camp H."/>
            <person name="Overmann J."/>
            <person name="Amann R."/>
            <person name="Jetten M.S.M."/>
            <person name="Mascher T."/>
            <person name="Medema M.H."/>
            <person name="Devos D.P."/>
            <person name="Kaster A.-K."/>
            <person name="Ovreas L."/>
            <person name="Rohde M."/>
            <person name="Galperin M.Y."/>
            <person name="Jogler C."/>
        </authorList>
    </citation>
    <scope>NUCLEOTIDE SEQUENCE [LARGE SCALE GENOMIC DNA]</scope>
    <source>
        <strain evidence="8 9">Pla52n</strain>
    </source>
</reference>
<keyword evidence="2" id="KW-0479">Metal-binding</keyword>
<dbReference type="Pfam" id="PF12831">
    <property type="entry name" value="FAD_oxidored"/>
    <property type="match status" value="1"/>
</dbReference>
<dbReference type="InterPro" id="IPR039650">
    <property type="entry name" value="HdrA-like"/>
</dbReference>
<protein>
    <submittedName>
        <fullName evidence="8">Xanthan lyase</fullName>
        <ecNumber evidence="8">4.2.2.12</ecNumber>
    </submittedName>
</protein>
<dbReference type="SUPFAM" id="SSF51905">
    <property type="entry name" value="FAD/NAD(P)-binding domain"/>
    <property type="match status" value="1"/>
</dbReference>
<dbReference type="PANTHER" id="PTHR43498:SF1">
    <property type="entry name" value="COB--COM HETERODISULFIDE REDUCTASE IRON-SULFUR SUBUNIT A"/>
    <property type="match status" value="1"/>
</dbReference>
<gene>
    <name evidence="8" type="primary">xly_1</name>
    <name evidence="8" type="ORF">Pla52n_00390</name>
</gene>
<sequence length="718" mass="80428" precursor="true">MTPADMPRQHRFRSTVRVAFLLLVAMLASQPHAHAATPDATTQTYDVVIYGGTSAAVTAAVQVKQMGKSVIIVCPDKHLGGLTSGGLGWTDTGNKAVIGGLARDFYHRIYLEYQKPERWPFQSSSEYGNKGQGTEAIDGDNRTMWIFEPRVAEKVFDDYVAEYDIPVHRQRWLDREHGVTKSAGRIQSIQMLSGERYAGKIFMDTTYEGDLMAAADISFHVGRESRDTYGEEYNGVQTGVLHHGHHFGGLPPISPYRVPGDPGSGVLPRISPDPPGEKYSGDHRVQAYCFRMCLTDHDPNRVPFAKPDGYDPDQYELMARIYQAGWRDTFNKFDPIPNHKTDTNNHGPMSTDNIGFNYDYPNASYERRQEIIDEHRRYQQGWLYFICTDPRVPEATRKKMQQWGLAKDEFVDNGHWPHQLYIREARRMIGSYVMTENELLKRQPTPQSVGMGSYTMDSHNVQRYITPEGDVQNEGDIGVSTKGPYQIAYGSLVPKADECTNLFVPVCLSSSHIAFGSIRMEPVFMILGQSAATAAVMAIDDNVSVQQVDYDRLKQRIEADGQVLTYSGSIDPQKSVSVKSLPGIVVDDDQATLTGQWKQSQANGPYVQYGYQHHVNAKDYEPTATFSPTLQTGTYEVRMAFPRNTNRATNVPVTVRHRGGQTEVKVNQRVTPPIDDQWVSLGKFEFDANQPAAVVVGSHGTDGYVIIDAVQFLKVETK</sequence>
<evidence type="ECO:0000256" key="1">
    <source>
        <dbReference type="ARBA" id="ARBA00022485"/>
    </source>
</evidence>
<comment type="caution">
    <text evidence="8">The sequence shown here is derived from an EMBL/GenBank/DDBJ whole genome shotgun (WGS) entry which is preliminary data.</text>
</comment>
<feature type="chain" id="PRO_5022918846" evidence="6">
    <location>
        <begin position="36"/>
        <end position="718"/>
    </location>
</feature>
<dbReference type="InterPro" id="IPR033803">
    <property type="entry name" value="CBD-like_Golvesin-Xly"/>
</dbReference>
<evidence type="ECO:0000256" key="4">
    <source>
        <dbReference type="ARBA" id="ARBA00023004"/>
    </source>
</evidence>
<dbReference type="Proteomes" id="UP000320176">
    <property type="component" value="Unassembled WGS sequence"/>
</dbReference>
<keyword evidence="6" id="KW-0732">Signal</keyword>
<keyword evidence="5" id="KW-0411">Iron-sulfur</keyword>
<keyword evidence="9" id="KW-1185">Reference proteome</keyword>
<proteinExistence type="predicted"/>
<dbReference type="Pfam" id="PF25275">
    <property type="entry name" value="Golvesin_C"/>
    <property type="match status" value="1"/>
</dbReference>
<evidence type="ECO:0000259" key="7">
    <source>
        <dbReference type="Pfam" id="PF25275"/>
    </source>
</evidence>
<dbReference type="GO" id="GO:0016491">
    <property type="term" value="F:oxidoreductase activity"/>
    <property type="evidence" value="ECO:0007669"/>
    <property type="project" value="UniProtKB-KW"/>
</dbReference>
<evidence type="ECO:0000256" key="3">
    <source>
        <dbReference type="ARBA" id="ARBA00023002"/>
    </source>
</evidence>
<name>A0A5C6B884_9BACT</name>
<dbReference type="EMBL" id="SJPN01000001">
    <property type="protein sequence ID" value="TWU07466.1"/>
    <property type="molecule type" value="Genomic_DNA"/>
</dbReference>
<dbReference type="GO" id="GO:0051539">
    <property type="term" value="F:4 iron, 4 sulfur cluster binding"/>
    <property type="evidence" value="ECO:0007669"/>
    <property type="project" value="UniProtKB-KW"/>
</dbReference>
<dbReference type="EC" id="4.2.2.12" evidence="8"/>
<keyword evidence="3" id="KW-0560">Oxidoreductase</keyword>
<dbReference type="PANTHER" id="PTHR43498">
    <property type="entry name" value="FERREDOXIN:COB-COM HETERODISULFIDE REDUCTASE SUBUNIT A"/>
    <property type="match status" value="1"/>
</dbReference>
<feature type="signal peptide" evidence="6">
    <location>
        <begin position="1"/>
        <end position="35"/>
    </location>
</feature>
<accession>A0A5C6B884</accession>
<dbReference type="InterPro" id="IPR036188">
    <property type="entry name" value="FAD/NAD-bd_sf"/>
</dbReference>
<keyword evidence="1" id="KW-0004">4Fe-4S</keyword>
<dbReference type="Gene3D" id="3.50.50.60">
    <property type="entry name" value="FAD/NAD(P)-binding domain"/>
    <property type="match status" value="1"/>
</dbReference>
<evidence type="ECO:0000313" key="9">
    <source>
        <dbReference type="Proteomes" id="UP000320176"/>
    </source>
</evidence>
<keyword evidence="8" id="KW-0456">Lyase</keyword>
<feature type="domain" description="Golvesin/Xly CBD-like" evidence="7">
    <location>
        <begin position="585"/>
        <end position="712"/>
    </location>
</feature>
<evidence type="ECO:0000256" key="6">
    <source>
        <dbReference type="SAM" id="SignalP"/>
    </source>
</evidence>
<dbReference type="GO" id="GO:0046872">
    <property type="term" value="F:metal ion binding"/>
    <property type="evidence" value="ECO:0007669"/>
    <property type="project" value="UniProtKB-KW"/>
</dbReference>